<evidence type="ECO:0000256" key="5">
    <source>
        <dbReference type="ARBA" id="ARBA00022842"/>
    </source>
</evidence>
<dbReference type="EMBL" id="UOGE01000083">
    <property type="protein sequence ID" value="VAX23249.1"/>
    <property type="molecule type" value="Genomic_DNA"/>
</dbReference>
<dbReference type="GO" id="GO:0010945">
    <property type="term" value="F:coenzyme A diphosphatase activity"/>
    <property type="evidence" value="ECO:0007669"/>
    <property type="project" value="InterPro"/>
</dbReference>
<dbReference type="PANTHER" id="PTHR12992:SF11">
    <property type="entry name" value="MITOCHONDRIAL COENZYME A DIPHOSPHATASE NUDT8"/>
    <property type="match status" value="1"/>
</dbReference>
<dbReference type="InterPro" id="IPR000086">
    <property type="entry name" value="NUDIX_hydrolase_dom"/>
</dbReference>
<protein>
    <submittedName>
        <fullName evidence="8">Uncharacterized Nudix hydrolase NudL</fullName>
    </submittedName>
</protein>
<evidence type="ECO:0000256" key="4">
    <source>
        <dbReference type="ARBA" id="ARBA00022801"/>
    </source>
</evidence>
<dbReference type="SUPFAM" id="SSF55811">
    <property type="entry name" value="Nudix"/>
    <property type="match status" value="1"/>
</dbReference>
<name>A0A3B1BZ63_9ZZZZ</name>
<keyword evidence="5" id="KW-0460">Magnesium</keyword>
<dbReference type="AlphaFoldDB" id="A0A3B1BZ63"/>
<dbReference type="PANTHER" id="PTHR12992">
    <property type="entry name" value="NUDIX HYDROLASE"/>
    <property type="match status" value="1"/>
</dbReference>
<evidence type="ECO:0000313" key="8">
    <source>
        <dbReference type="EMBL" id="VAX23249.1"/>
    </source>
</evidence>
<dbReference type="InterPro" id="IPR020084">
    <property type="entry name" value="NUDIX_hydrolase_CS"/>
</dbReference>
<keyword evidence="6" id="KW-0464">Manganese</keyword>
<accession>A0A3B1BZ63</accession>
<dbReference type="PROSITE" id="PS51462">
    <property type="entry name" value="NUDIX"/>
    <property type="match status" value="1"/>
</dbReference>
<proteinExistence type="predicted"/>
<comment type="cofactor">
    <cofactor evidence="1">
        <name>Mn(2+)</name>
        <dbReference type="ChEBI" id="CHEBI:29035"/>
    </cofactor>
</comment>
<evidence type="ECO:0000259" key="7">
    <source>
        <dbReference type="PROSITE" id="PS51462"/>
    </source>
</evidence>
<keyword evidence="3" id="KW-0479">Metal-binding</keyword>
<dbReference type="InterPro" id="IPR045121">
    <property type="entry name" value="CoAse"/>
</dbReference>
<gene>
    <name evidence="8" type="ORF">MNBD_NITROSPINAE02-1973</name>
</gene>
<evidence type="ECO:0000256" key="1">
    <source>
        <dbReference type="ARBA" id="ARBA00001936"/>
    </source>
</evidence>
<evidence type="ECO:0000256" key="2">
    <source>
        <dbReference type="ARBA" id="ARBA00001946"/>
    </source>
</evidence>
<dbReference type="PROSITE" id="PS00893">
    <property type="entry name" value="NUDIX_BOX"/>
    <property type="match status" value="1"/>
</dbReference>
<comment type="cofactor">
    <cofactor evidence="2">
        <name>Mg(2+)</name>
        <dbReference type="ChEBI" id="CHEBI:18420"/>
    </cofactor>
</comment>
<feature type="domain" description="Nudix hydrolase" evidence="7">
    <location>
        <begin position="32"/>
        <end position="173"/>
    </location>
</feature>
<dbReference type="Gene3D" id="3.90.79.10">
    <property type="entry name" value="Nucleoside Triphosphate Pyrophosphohydrolase"/>
    <property type="match status" value="1"/>
</dbReference>
<evidence type="ECO:0000256" key="3">
    <source>
        <dbReference type="ARBA" id="ARBA00022723"/>
    </source>
</evidence>
<sequence>MATYGNDMDLKTFGETIEPALLSAPPVTSPEGLTRAAALVLISRRSAGACFGFIHRPDTMDVHPGQISFPGGHMERGEGPLQTALRETEEEIGVNQNAIDVIGFMPPEKTGSTGYIVWPVVGVLIDVPVMKLKEDEADDFFWCPVSFFLDTNNRGVRDNLLPGERDLRPAYHFNGYEIWGLTLRIITTLLNPI</sequence>
<keyword evidence="4 8" id="KW-0378">Hydrolase</keyword>
<dbReference type="GO" id="GO:0046872">
    <property type="term" value="F:metal ion binding"/>
    <property type="evidence" value="ECO:0007669"/>
    <property type="project" value="UniProtKB-KW"/>
</dbReference>
<reference evidence="8" key="1">
    <citation type="submission" date="2018-06" db="EMBL/GenBank/DDBJ databases">
        <authorList>
            <person name="Zhirakovskaya E."/>
        </authorList>
    </citation>
    <scope>NUCLEOTIDE SEQUENCE</scope>
</reference>
<evidence type="ECO:0000256" key="6">
    <source>
        <dbReference type="ARBA" id="ARBA00023211"/>
    </source>
</evidence>
<dbReference type="CDD" id="cd03426">
    <property type="entry name" value="NUDIX_CoAse_Nudt7"/>
    <property type="match status" value="1"/>
</dbReference>
<dbReference type="Pfam" id="PF00293">
    <property type="entry name" value="NUDIX"/>
    <property type="match status" value="1"/>
</dbReference>
<dbReference type="InterPro" id="IPR015797">
    <property type="entry name" value="NUDIX_hydrolase-like_dom_sf"/>
</dbReference>
<organism evidence="8">
    <name type="scientific">hydrothermal vent metagenome</name>
    <dbReference type="NCBI Taxonomy" id="652676"/>
    <lineage>
        <taxon>unclassified sequences</taxon>
        <taxon>metagenomes</taxon>
        <taxon>ecological metagenomes</taxon>
    </lineage>
</organism>